<proteinExistence type="predicted"/>
<dbReference type="OrthoDB" id="4307871at2"/>
<dbReference type="RefSeq" id="WP_132821634.1">
    <property type="nucleotide sequence ID" value="NZ_SMKI01000529.1"/>
</dbReference>
<dbReference type="EMBL" id="SMKI01000529">
    <property type="protein sequence ID" value="TDC64176.1"/>
    <property type="molecule type" value="Genomic_DNA"/>
</dbReference>
<name>A0A4R4SMQ0_9ACTN</name>
<sequence>MRVTGGIAGVNDVVTVAADGAVSVERRSGVEERRLGEPALAQLTGLLGGAEFAALPSYRFGTSVADGFQYQFAHGGRTVTADQGNLVPPLGEILALLGL</sequence>
<gene>
    <name evidence="1" type="ORF">E1283_31775</name>
</gene>
<reference evidence="1 2" key="1">
    <citation type="submission" date="2019-03" db="EMBL/GenBank/DDBJ databases">
        <title>Draft genome sequences of novel Actinobacteria.</title>
        <authorList>
            <person name="Sahin N."/>
            <person name="Ay H."/>
            <person name="Saygin H."/>
        </authorList>
    </citation>
    <scope>NUCLEOTIDE SEQUENCE [LARGE SCALE GENOMIC DNA]</scope>
    <source>
        <strain evidence="1 2">DSM 41900</strain>
    </source>
</reference>
<comment type="caution">
    <text evidence="1">The sequence shown here is derived from an EMBL/GenBank/DDBJ whole genome shotgun (WGS) entry which is preliminary data.</text>
</comment>
<organism evidence="1 2">
    <name type="scientific">Streptomyces hainanensis</name>
    <dbReference type="NCBI Taxonomy" id="402648"/>
    <lineage>
        <taxon>Bacteria</taxon>
        <taxon>Bacillati</taxon>
        <taxon>Actinomycetota</taxon>
        <taxon>Actinomycetes</taxon>
        <taxon>Kitasatosporales</taxon>
        <taxon>Streptomycetaceae</taxon>
        <taxon>Streptomyces</taxon>
    </lineage>
</organism>
<dbReference type="AlphaFoldDB" id="A0A4R4SMQ0"/>
<protein>
    <submittedName>
        <fullName evidence="1">Uncharacterized protein</fullName>
    </submittedName>
</protein>
<dbReference type="Proteomes" id="UP000295345">
    <property type="component" value="Unassembled WGS sequence"/>
</dbReference>
<evidence type="ECO:0000313" key="2">
    <source>
        <dbReference type="Proteomes" id="UP000295345"/>
    </source>
</evidence>
<accession>A0A4R4SMQ0</accession>
<evidence type="ECO:0000313" key="1">
    <source>
        <dbReference type="EMBL" id="TDC64176.1"/>
    </source>
</evidence>
<keyword evidence="2" id="KW-1185">Reference proteome</keyword>